<dbReference type="PANTHER" id="PTHR13343">
    <property type="entry name" value="CREG1 PROTEIN"/>
    <property type="match status" value="1"/>
</dbReference>
<protein>
    <submittedName>
        <fullName evidence="1">Uncharacterized protein</fullName>
    </submittedName>
</protein>
<organism evidence="1 2">
    <name type="scientific">Platanthera guangdongensis</name>
    <dbReference type="NCBI Taxonomy" id="2320717"/>
    <lineage>
        <taxon>Eukaryota</taxon>
        <taxon>Viridiplantae</taxon>
        <taxon>Streptophyta</taxon>
        <taxon>Embryophyta</taxon>
        <taxon>Tracheophyta</taxon>
        <taxon>Spermatophyta</taxon>
        <taxon>Magnoliopsida</taxon>
        <taxon>Liliopsida</taxon>
        <taxon>Asparagales</taxon>
        <taxon>Orchidaceae</taxon>
        <taxon>Orchidoideae</taxon>
        <taxon>Orchideae</taxon>
        <taxon>Orchidinae</taxon>
        <taxon>Platanthera</taxon>
    </lineage>
</organism>
<keyword evidence="2" id="KW-1185">Reference proteome</keyword>
<dbReference type="Proteomes" id="UP001412067">
    <property type="component" value="Unassembled WGS sequence"/>
</dbReference>
<dbReference type="EMBL" id="JBBWWR010000002">
    <property type="protein sequence ID" value="KAK8970372.1"/>
    <property type="molecule type" value="Genomic_DNA"/>
</dbReference>
<dbReference type="PANTHER" id="PTHR13343:SF18">
    <property type="entry name" value="PENTATRICOPEPTIDE REPEAT (PPR) SUPERFAMILY PROTEIN"/>
    <property type="match status" value="1"/>
</dbReference>
<gene>
    <name evidence="1" type="ORF">KSP40_PGU021150</name>
</gene>
<evidence type="ECO:0000313" key="1">
    <source>
        <dbReference type="EMBL" id="KAK8970372.1"/>
    </source>
</evidence>
<proteinExistence type="predicted"/>
<dbReference type="SUPFAM" id="SSF50475">
    <property type="entry name" value="FMN-binding split barrel"/>
    <property type="match status" value="1"/>
</dbReference>
<accession>A0ABR2N2K3</accession>
<dbReference type="InterPro" id="IPR037119">
    <property type="entry name" value="Haem_oxidase_HugZ-like_sf"/>
</dbReference>
<name>A0ABR2N2K3_9ASPA</name>
<reference evidence="1 2" key="1">
    <citation type="journal article" date="2022" name="Nat. Plants">
        <title>Genomes of leafy and leafless Platanthera orchids illuminate the evolution of mycoheterotrophy.</title>
        <authorList>
            <person name="Li M.H."/>
            <person name="Liu K.W."/>
            <person name="Li Z."/>
            <person name="Lu H.C."/>
            <person name="Ye Q.L."/>
            <person name="Zhang D."/>
            <person name="Wang J.Y."/>
            <person name="Li Y.F."/>
            <person name="Zhong Z.M."/>
            <person name="Liu X."/>
            <person name="Yu X."/>
            <person name="Liu D.K."/>
            <person name="Tu X.D."/>
            <person name="Liu B."/>
            <person name="Hao Y."/>
            <person name="Liao X.Y."/>
            <person name="Jiang Y.T."/>
            <person name="Sun W.H."/>
            <person name="Chen J."/>
            <person name="Chen Y.Q."/>
            <person name="Ai Y."/>
            <person name="Zhai J.W."/>
            <person name="Wu S.S."/>
            <person name="Zhou Z."/>
            <person name="Hsiao Y.Y."/>
            <person name="Wu W.L."/>
            <person name="Chen Y.Y."/>
            <person name="Lin Y.F."/>
            <person name="Hsu J.L."/>
            <person name="Li C.Y."/>
            <person name="Wang Z.W."/>
            <person name="Zhao X."/>
            <person name="Zhong W.Y."/>
            <person name="Ma X.K."/>
            <person name="Ma L."/>
            <person name="Huang J."/>
            <person name="Chen G.Z."/>
            <person name="Huang M.Z."/>
            <person name="Huang L."/>
            <person name="Peng D.H."/>
            <person name="Luo Y.B."/>
            <person name="Zou S.Q."/>
            <person name="Chen S.P."/>
            <person name="Lan S."/>
            <person name="Tsai W.C."/>
            <person name="Van de Peer Y."/>
            <person name="Liu Z.J."/>
        </authorList>
    </citation>
    <scope>NUCLEOTIDE SEQUENCE [LARGE SCALE GENOMIC DNA]</scope>
    <source>
        <strain evidence="1">Lor288</strain>
    </source>
</reference>
<comment type="caution">
    <text evidence="1">The sequence shown here is derived from an EMBL/GenBank/DDBJ whole genome shotgun (WGS) entry which is preliminary data.</text>
</comment>
<dbReference type="Gene3D" id="3.20.180.10">
    <property type="entry name" value="PNP-oxidase-like"/>
    <property type="match status" value="1"/>
</dbReference>
<evidence type="ECO:0000313" key="2">
    <source>
        <dbReference type="Proteomes" id="UP001412067"/>
    </source>
</evidence>
<sequence length="476" mass="53823">MTIDLVPRKRRENLHLAKCWKLIVELNLEVVWNPLAYCSMSSSTTAPWIKSSFDGIRSSHFSGLSFKSRSPMIGAAQSFWHSSGHDLLASKVQVAADYSDSAADSSKFMGSGSYHPFEEIKYYGKDRDVMLTNAEIARTTVEAHSKALLVFPGGVHCEPHGHVSWAEFHYVIDDYGDMFFELLDGENILKEHSSSNPVTVLIGMDGPVNEGISNITFDDDDKEIVDTEITDTLINWGMPDTLRQIHPIYFAKSLVKSVDSKHMEKMDYPTNGLSVVGCLRLAFVDEEPYLRGLFDKEDDDFVFDWRDESEKEEEQMAGMHGLIDGEILNFSSRQDRNNLNSSIYKLEIMDMELISVYGGQSVINLQDFQDAEPDVLAHCASTIIERFRESGIHGNDALKALCRKRKGRIVEGAKLIGVDSLGMDVRVFYGLEAKTLRISFNTRAMTESSAEKKIRRMLFPHHQLRRSRTPIIDIEK</sequence>